<dbReference type="RefSeq" id="WP_344840259.1">
    <property type="nucleotide sequence ID" value="NZ_BAAAUV010000062.1"/>
</dbReference>
<comment type="caution">
    <text evidence="1">The sequence shown here is derived from an EMBL/GenBank/DDBJ whole genome shotgun (WGS) entry which is preliminary data.</text>
</comment>
<reference evidence="2" key="1">
    <citation type="journal article" date="2019" name="Int. J. Syst. Evol. Microbiol.">
        <title>The Global Catalogue of Microorganisms (GCM) 10K type strain sequencing project: providing services to taxonomists for standard genome sequencing and annotation.</title>
        <authorList>
            <consortium name="The Broad Institute Genomics Platform"/>
            <consortium name="The Broad Institute Genome Sequencing Center for Infectious Disease"/>
            <person name="Wu L."/>
            <person name="Ma J."/>
        </authorList>
    </citation>
    <scope>NUCLEOTIDE SEQUENCE [LARGE SCALE GENOMIC DNA]</scope>
    <source>
        <strain evidence="2">JCM 9377</strain>
    </source>
</reference>
<accession>A0ABP6QNJ3</accession>
<proteinExistence type="predicted"/>
<dbReference type="EMBL" id="BAAAUV010000062">
    <property type="protein sequence ID" value="GAA3243832.1"/>
    <property type="molecule type" value="Genomic_DNA"/>
</dbReference>
<organism evidence="1 2">
    <name type="scientific">Actinocorallia longicatena</name>
    <dbReference type="NCBI Taxonomy" id="111803"/>
    <lineage>
        <taxon>Bacteria</taxon>
        <taxon>Bacillati</taxon>
        <taxon>Actinomycetota</taxon>
        <taxon>Actinomycetes</taxon>
        <taxon>Streptosporangiales</taxon>
        <taxon>Thermomonosporaceae</taxon>
        <taxon>Actinocorallia</taxon>
    </lineage>
</organism>
<protein>
    <submittedName>
        <fullName evidence="1">Uncharacterized protein</fullName>
    </submittedName>
</protein>
<sequence>MPRTKGSVNLATNVCGERVRIALMESRPAGLTLKQLMQSTGRSAHHVRKGLNYIKDTSALEHLTPLTYDAKNGYRFPVNVADWIAYELGGVQTLFNRASRLITSTLAPHAAARPEDDFARNALDQINGLKAGLAMIIMAGAHRRA</sequence>
<evidence type="ECO:0000313" key="2">
    <source>
        <dbReference type="Proteomes" id="UP001501237"/>
    </source>
</evidence>
<evidence type="ECO:0000313" key="1">
    <source>
        <dbReference type="EMBL" id="GAA3243832.1"/>
    </source>
</evidence>
<gene>
    <name evidence="1" type="ORF">GCM10010468_81970</name>
</gene>
<keyword evidence="2" id="KW-1185">Reference proteome</keyword>
<dbReference type="Proteomes" id="UP001501237">
    <property type="component" value="Unassembled WGS sequence"/>
</dbReference>
<name>A0ABP6QNJ3_9ACTN</name>